<name>A0A5A7N5H2_9PROT</name>
<dbReference type="RefSeq" id="WP_042086209.1">
    <property type="nucleotide sequence ID" value="NZ_BKCN01000002.1"/>
</dbReference>
<dbReference type="GO" id="GO:0005737">
    <property type="term" value="C:cytoplasm"/>
    <property type="evidence" value="ECO:0007669"/>
    <property type="project" value="TreeGrafter"/>
</dbReference>
<evidence type="ECO:0000256" key="13">
    <source>
        <dbReference type="PIRSR" id="PIRSR000239-1"/>
    </source>
</evidence>
<dbReference type="GO" id="GO:0008379">
    <property type="term" value="F:thioredoxin peroxidase activity"/>
    <property type="evidence" value="ECO:0007669"/>
    <property type="project" value="TreeGrafter"/>
</dbReference>
<dbReference type="GO" id="GO:0034599">
    <property type="term" value="P:cellular response to oxidative stress"/>
    <property type="evidence" value="ECO:0007669"/>
    <property type="project" value="TreeGrafter"/>
</dbReference>
<comment type="catalytic activity">
    <reaction evidence="12">
        <text>a hydroperoxide + [thioredoxin]-dithiol = an alcohol + [thioredoxin]-disulfide + H2O</text>
        <dbReference type="Rhea" id="RHEA:62620"/>
        <dbReference type="Rhea" id="RHEA-COMP:10698"/>
        <dbReference type="Rhea" id="RHEA-COMP:10700"/>
        <dbReference type="ChEBI" id="CHEBI:15377"/>
        <dbReference type="ChEBI" id="CHEBI:29950"/>
        <dbReference type="ChEBI" id="CHEBI:30879"/>
        <dbReference type="ChEBI" id="CHEBI:35924"/>
        <dbReference type="ChEBI" id="CHEBI:50058"/>
        <dbReference type="EC" id="1.11.1.24"/>
    </reaction>
</comment>
<feature type="active site" description="Cysteine sulfenic acid (-SOH) intermediate; for peroxidase activity" evidence="13">
    <location>
        <position position="52"/>
    </location>
</feature>
<dbReference type="EMBL" id="BKCN01000002">
    <property type="protein sequence ID" value="GER02905.1"/>
    <property type="molecule type" value="Genomic_DNA"/>
</dbReference>
<evidence type="ECO:0000256" key="5">
    <source>
        <dbReference type="ARBA" id="ARBA00022862"/>
    </source>
</evidence>
<dbReference type="FunFam" id="3.40.30.10:FF:000007">
    <property type="entry name" value="Thioredoxin-dependent thiol peroxidase"/>
    <property type="match status" value="1"/>
</dbReference>
<evidence type="ECO:0000256" key="11">
    <source>
        <dbReference type="ARBA" id="ARBA00042639"/>
    </source>
</evidence>
<evidence type="ECO:0000256" key="4">
    <source>
        <dbReference type="ARBA" id="ARBA00022559"/>
    </source>
</evidence>
<dbReference type="Pfam" id="PF00578">
    <property type="entry name" value="AhpC-TSA"/>
    <property type="match status" value="1"/>
</dbReference>
<evidence type="ECO:0000256" key="7">
    <source>
        <dbReference type="ARBA" id="ARBA00023157"/>
    </source>
</evidence>
<evidence type="ECO:0000256" key="8">
    <source>
        <dbReference type="ARBA" id="ARBA00023284"/>
    </source>
</evidence>
<organism evidence="15 16">
    <name type="scientific">Iodidimonas nitroreducens</name>
    <dbReference type="NCBI Taxonomy" id="1236968"/>
    <lineage>
        <taxon>Bacteria</taxon>
        <taxon>Pseudomonadati</taxon>
        <taxon>Pseudomonadota</taxon>
        <taxon>Alphaproteobacteria</taxon>
        <taxon>Iodidimonadales</taxon>
        <taxon>Iodidimonadaceae</taxon>
        <taxon>Iodidimonas</taxon>
    </lineage>
</organism>
<comment type="caution">
    <text evidence="15">The sequence shown here is derived from an EMBL/GenBank/DDBJ whole genome shotgun (WGS) entry which is preliminary data.</text>
</comment>
<evidence type="ECO:0000256" key="1">
    <source>
        <dbReference type="ARBA" id="ARBA00003330"/>
    </source>
</evidence>
<evidence type="ECO:0000313" key="15">
    <source>
        <dbReference type="EMBL" id="GER02905.1"/>
    </source>
</evidence>
<dbReference type="CDD" id="cd03017">
    <property type="entry name" value="PRX_BCP"/>
    <property type="match status" value="1"/>
</dbReference>
<evidence type="ECO:0000256" key="3">
    <source>
        <dbReference type="ARBA" id="ARBA00013017"/>
    </source>
</evidence>
<gene>
    <name evidence="15" type="ORF">JCM17846_05870</name>
</gene>
<evidence type="ECO:0000256" key="12">
    <source>
        <dbReference type="ARBA" id="ARBA00049091"/>
    </source>
</evidence>
<comment type="subunit">
    <text evidence="2">Monomer.</text>
</comment>
<dbReference type="SUPFAM" id="SSF52833">
    <property type="entry name" value="Thioredoxin-like"/>
    <property type="match status" value="1"/>
</dbReference>
<dbReference type="InterPro" id="IPR050924">
    <property type="entry name" value="Peroxiredoxin_BCP/PrxQ"/>
</dbReference>
<dbReference type="AlphaFoldDB" id="A0A5A7N5H2"/>
<keyword evidence="5" id="KW-0049">Antioxidant</keyword>
<evidence type="ECO:0000259" key="14">
    <source>
        <dbReference type="PROSITE" id="PS51352"/>
    </source>
</evidence>
<comment type="function">
    <text evidence="1">Thiol-specific peroxidase that catalyzes the reduction of hydrogen peroxide and organic hydroperoxides to water and alcohols, respectively. Plays a role in cell protection against oxidative stress by detoxifying peroxides and as sensor of hydrogen peroxide-mediated signaling events.</text>
</comment>
<dbReference type="Gene3D" id="3.40.30.10">
    <property type="entry name" value="Glutaredoxin"/>
    <property type="match status" value="1"/>
</dbReference>
<proteinExistence type="inferred from homology"/>
<reference evidence="15 16" key="1">
    <citation type="submission" date="2019-09" db="EMBL/GenBank/DDBJ databases">
        <title>NBRP : Genome information of microbial organism related human and environment.</title>
        <authorList>
            <person name="Hattori M."/>
            <person name="Oshima K."/>
            <person name="Inaba H."/>
            <person name="Suda W."/>
            <person name="Sakamoto M."/>
            <person name="Iino T."/>
            <person name="Kitahara M."/>
            <person name="Oshida Y."/>
            <person name="Iida T."/>
            <person name="Kudo T."/>
            <person name="Itoh T."/>
            <person name="Ohkuma M."/>
        </authorList>
    </citation>
    <scope>NUCLEOTIDE SEQUENCE [LARGE SCALE GENOMIC DNA]</scope>
    <source>
        <strain evidence="15 16">Q-1</strain>
    </source>
</reference>
<evidence type="ECO:0000256" key="10">
    <source>
        <dbReference type="ARBA" id="ARBA00038489"/>
    </source>
</evidence>
<dbReference type="GO" id="GO:0045454">
    <property type="term" value="P:cell redox homeostasis"/>
    <property type="evidence" value="ECO:0007669"/>
    <property type="project" value="TreeGrafter"/>
</dbReference>
<accession>A0A5A7N5H2</accession>
<evidence type="ECO:0000313" key="16">
    <source>
        <dbReference type="Proteomes" id="UP000324996"/>
    </source>
</evidence>
<dbReference type="PIRSF" id="PIRSF000239">
    <property type="entry name" value="AHPC"/>
    <property type="match status" value="1"/>
</dbReference>
<keyword evidence="16" id="KW-1185">Reference proteome</keyword>
<dbReference type="PROSITE" id="PS51352">
    <property type="entry name" value="THIOREDOXIN_2"/>
    <property type="match status" value="1"/>
</dbReference>
<dbReference type="InterPro" id="IPR013766">
    <property type="entry name" value="Thioredoxin_domain"/>
</dbReference>
<keyword evidence="6" id="KW-0560">Oxidoreductase</keyword>
<keyword evidence="4" id="KW-0575">Peroxidase</keyword>
<sequence length="162" mass="17929">MTDNPSATGPAIGDNAPDFSLPADGGDTLRLADFKGRKLVLYFYPKDNTPGCTTEAKDFSRLKAEFDAADTVVLGVSKDSVKKHDNFIAKQDLKIRLLSDEKGDLCERYGVWQEKQMYGRSYMGINRSSFLIDREGKIAHLWPKVKVKGHADEVLAACQSLA</sequence>
<evidence type="ECO:0000256" key="9">
    <source>
        <dbReference type="ARBA" id="ARBA00032824"/>
    </source>
</evidence>
<dbReference type="InterPro" id="IPR000866">
    <property type="entry name" value="AhpC/TSA"/>
</dbReference>
<feature type="domain" description="Thioredoxin" evidence="14">
    <location>
        <begin position="10"/>
        <end position="162"/>
    </location>
</feature>
<dbReference type="Proteomes" id="UP000324996">
    <property type="component" value="Unassembled WGS sequence"/>
</dbReference>
<comment type="similarity">
    <text evidence="10">Belongs to the peroxiredoxin family. BCP/PrxQ subfamily.</text>
</comment>
<keyword evidence="8" id="KW-0676">Redox-active center</keyword>
<dbReference type="NCBIfam" id="NF006960">
    <property type="entry name" value="PRK09437.1"/>
    <property type="match status" value="1"/>
</dbReference>
<evidence type="ECO:0000256" key="2">
    <source>
        <dbReference type="ARBA" id="ARBA00011245"/>
    </source>
</evidence>
<dbReference type="InterPro" id="IPR024706">
    <property type="entry name" value="Peroxiredoxin_AhpC-typ"/>
</dbReference>
<dbReference type="PANTHER" id="PTHR42801">
    <property type="entry name" value="THIOREDOXIN-DEPENDENT PEROXIDE REDUCTASE"/>
    <property type="match status" value="1"/>
</dbReference>
<dbReference type="PANTHER" id="PTHR42801:SF4">
    <property type="entry name" value="AHPC_TSA FAMILY PROTEIN"/>
    <property type="match status" value="1"/>
</dbReference>
<keyword evidence="7" id="KW-1015">Disulfide bond</keyword>
<evidence type="ECO:0000256" key="6">
    <source>
        <dbReference type="ARBA" id="ARBA00023002"/>
    </source>
</evidence>
<protein>
    <recommendedName>
        <fullName evidence="3">thioredoxin-dependent peroxiredoxin</fullName>
        <ecNumber evidence="3">1.11.1.24</ecNumber>
    </recommendedName>
    <alternativeName>
        <fullName evidence="9">Thioredoxin peroxidase</fullName>
    </alternativeName>
    <alternativeName>
        <fullName evidence="11">Thioredoxin-dependent peroxiredoxin Bcp</fullName>
    </alternativeName>
</protein>
<dbReference type="EC" id="1.11.1.24" evidence="3"/>
<dbReference type="InterPro" id="IPR036249">
    <property type="entry name" value="Thioredoxin-like_sf"/>
</dbReference>